<sequence>MQAAMSNGTLTSVQLCLCYLQRTLQTNSYISSLLQFNPEMLSIAAQLDAERQAGKVRGVLHGIPFTMKDNVATRDNMETTAGCPALLGSIVPRDAHVIAQLRAAGAVVFGKAALSEWADMRSSNYSEGYSPRGGQVRSAYNLTVNPGGSSSGSAAGVAANAIAISIGTETDGSVINPAERNALVGFKPSVGLTSRAGVIPESEHQDSVGTFGRTVSDAVHVLDAIYGPDPRDNYSLAQVGHTPEKSDGGYAQYLATSSALVNATFGLPWLSFWQYCDEQQLTTLISLIGHLESLGATIINNTEILDYETIVSPNGWNWDYGTTRGYPNESEFTVVKVDFYNNIATYLSELNNTNIRSLQDIVDYNYANDVTEGGYPYTITDENDTSVPTGQGIPQFWSGQDSFLASLNTSGIQDETYFQALDFTQTSTKTGIDHALTAYSSSPLSGLLVPPDVGQTYQIAAQAQYPMITIPAGYRTNGMPFGIALMQSMWQEAELVRWGSAIEDAIRGTGFGRRRPDWRDYQSKNLISFYTAEY</sequence>
<dbReference type="Pfam" id="PF01425">
    <property type="entry name" value="Amidase"/>
    <property type="match status" value="1"/>
</dbReference>
<accession>A0AAN7YDW7</accession>
<name>A0AAN7YDW7_9EURO</name>
<feature type="domain" description="Amidase" evidence="1">
    <location>
        <begin position="18"/>
        <end position="300"/>
    </location>
</feature>
<dbReference type="PANTHER" id="PTHR42678:SF37">
    <property type="entry name" value="AMIDASE C869.01-RELATED"/>
    <property type="match status" value="1"/>
</dbReference>
<organism evidence="2 3">
    <name type="scientific">Lithohypha guttulata</name>
    <dbReference type="NCBI Taxonomy" id="1690604"/>
    <lineage>
        <taxon>Eukaryota</taxon>
        <taxon>Fungi</taxon>
        <taxon>Dikarya</taxon>
        <taxon>Ascomycota</taxon>
        <taxon>Pezizomycotina</taxon>
        <taxon>Eurotiomycetes</taxon>
        <taxon>Chaetothyriomycetidae</taxon>
        <taxon>Chaetothyriales</taxon>
        <taxon>Trichomeriaceae</taxon>
        <taxon>Lithohypha</taxon>
    </lineage>
</organism>
<dbReference type="EMBL" id="JAVRRJ010000001">
    <property type="protein sequence ID" value="KAK5090302.1"/>
    <property type="molecule type" value="Genomic_DNA"/>
</dbReference>
<dbReference type="PANTHER" id="PTHR42678">
    <property type="entry name" value="AMIDASE"/>
    <property type="match status" value="1"/>
</dbReference>
<dbReference type="Proteomes" id="UP001309876">
    <property type="component" value="Unassembled WGS sequence"/>
</dbReference>
<dbReference type="Gene3D" id="3.90.1300.10">
    <property type="entry name" value="Amidase signature (AS) domain"/>
    <property type="match status" value="1"/>
</dbReference>
<dbReference type="InterPro" id="IPR023631">
    <property type="entry name" value="Amidase_dom"/>
</dbReference>
<protein>
    <recommendedName>
        <fullName evidence="1">Amidase domain-containing protein</fullName>
    </recommendedName>
</protein>
<dbReference type="SUPFAM" id="SSF75304">
    <property type="entry name" value="Amidase signature (AS) enzymes"/>
    <property type="match status" value="1"/>
</dbReference>
<gene>
    <name evidence="2" type="ORF">LTR05_000474</name>
</gene>
<reference evidence="2 3" key="1">
    <citation type="submission" date="2023-08" db="EMBL/GenBank/DDBJ databases">
        <title>Black Yeasts Isolated from many extreme environments.</title>
        <authorList>
            <person name="Coleine C."/>
            <person name="Stajich J.E."/>
            <person name="Selbmann L."/>
        </authorList>
    </citation>
    <scope>NUCLEOTIDE SEQUENCE [LARGE SCALE GENOMIC DNA]</scope>
    <source>
        <strain evidence="2 3">CCFEE 5910</strain>
    </source>
</reference>
<proteinExistence type="predicted"/>
<evidence type="ECO:0000313" key="3">
    <source>
        <dbReference type="Proteomes" id="UP001309876"/>
    </source>
</evidence>
<dbReference type="AlphaFoldDB" id="A0AAN7YDW7"/>
<evidence type="ECO:0000313" key="2">
    <source>
        <dbReference type="EMBL" id="KAK5090302.1"/>
    </source>
</evidence>
<evidence type="ECO:0000259" key="1">
    <source>
        <dbReference type="Pfam" id="PF01425"/>
    </source>
</evidence>
<dbReference type="InterPro" id="IPR036928">
    <property type="entry name" value="AS_sf"/>
</dbReference>
<comment type="caution">
    <text evidence="2">The sequence shown here is derived from an EMBL/GenBank/DDBJ whole genome shotgun (WGS) entry which is preliminary data.</text>
</comment>
<keyword evidence="3" id="KW-1185">Reference proteome</keyword>